<dbReference type="OrthoDB" id="3201900at2"/>
<dbReference type="Pfam" id="PF26382">
    <property type="entry name" value="BREX_PglY_6th"/>
    <property type="match status" value="1"/>
</dbReference>
<sequence>MSVLLRDVLTIPERAGAEDYVLRLTDSVGGNRVAQTLAEYVVTESLADGFDQALGLVAEAIGSGVSRGAFLSGSFGSGKSHFMAVLYALLRGEPAARQKVELQPVVAKHDPGLQGKKVLPLAFHLLGAESMEKALFDGYLRQIRALHPGAPLPAIHQSDALLADAERQRGLLGDEQFFAGLNGGTAGDAGDDPWAAVLGSGTWNRETYDAARAAAPGEPKRQQLVTALVSTYFTSYTAQASYVDLDTGLSAISGHAAVLGYDAVVLFLDELVLWLAFSVQDRAFFRRESQKLTKLVESAVGGREIPLISFVARQMDLRQWFADAGASGAQQDALDQAFRHQEGRFSTIVLGDDNLPYVAHQRLLRPRDEAADRILRDAFGNLDRRGEVWDVLLDGVNTDERHRGADEAAFRLTYPFSPALVSTLRSLASVMQRERTALKVMQQLLVDRRNALTVDDVIPVGDAFDYVVEGREVLDPQVGALFRSATALYRDKLRPILLAEHGLTAEQVAGGTDLPAGYLADDRLAKSLLLSAVAPKVPALKELTASRLASLNHGSIVSPLPGAEVQIVLAKVKEWARRVPEIHVSPDPRNPVIRVQLSDVDYESIVERAKSEDNEGRRRELLKDLVRDAFGMPARDTDVFGAQAHTVIWRGSRREVDVVFGNVRDAGWLTEDHFRARPQTWRLVVDYPFDEHGHSAAEDLARVDQLIAGGFQARTIVWLPRFLSEERLRDVRRLVILEWLLGGAGERWTSHADHLSEVDRVQAKAILEQQRTALREGLRRSVQEAYGAAAPTPGTLLEDAAHDRVLISLDPALRVASPVGADLAAAFGNLVDQALTSQYPGHPRFEPADVEIGPRELSTTYGYVEKAVADPDGRVLLERSDRDAVRRVANPLQVGSAGETHYLFGDDRFAAWGPEFARAMPRDGKQPQDPVTVGDVRRWIEAMRPANGLRDEVADLVILAWAALRQRAWYAHGAPLVPPPRPGQLRPEMELRPEPLPTPEEWEVAVRRAAALFGVPASPFLTAPAVAALTERVRSIAGDLSGFAAALIQQLGDAYGRLGLPDSSGRLATAREADSLLAQLRGSGDRVRLVQVLAGFGDSARDAALSRSLSSAPSIAGALSQYRWTLLQPLLDAEATDPSATTALRGLREALGHDEIVSGLQPVLRAAEEAAVTWLARHRPQPVPVPDPPRRPDDVPLPVPNARRVTRAKGESPQPVLDELSAFLAEHPDERVVVEWRVEG</sequence>
<feature type="domain" description="ATPase PglY C-terminal" evidence="3">
    <location>
        <begin position="1006"/>
        <end position="1180"/>
    </location>
</feature>
<dbReference type="AlphaFoldDB" id="A0A2T0SUT3"/>
<keyword evidence="5" id="KW-1185">Reference proteome</keyword>
<feature type="region of interest" description="Disordered" evidence="1">
    <location>
        <begin position="1179"/>
        <end position="1214"/>
    </location>
</feature>
<evidence type="ECO:0008006" key="6">
    <source>
        <dbReference type="Google" id="ProtNLM"/>
    </source>
</evidence>
<evidence type="ECO:0000256" key="1">
    <source>
        <dbReference type="SAM" id="MobiDB-lite"/>
    </source>
</evidence>
<dbReference type="Proteomes" id="UP000239210">
    <property type="component" value="Unassembled WGS sequence"/>
</dbReference>
<dbReference type="Pfam" id="PF26381">
    <property type="entry name" value="BREX_PglY_5th"/>
    <property type="match status" value="1"/>
</dbReference>
<organism evidence="4 5">
    <name type="scientific">Geodermatophilus tzadiensis</name>
    <dbReference type="NCBI Taxonomy" id="1137988"/>
    <lineage>
        <taxon>Bacteria</taxon>
        <taxon>Bacillati</taxon>
        <taxon>Actinomycetota</taxon>
        <taxon>Actinomycetes</taxon>
        <taxon>Geodermatophilales</taxon>
        <taxon>Geodermatophilaceae</taxon>
        <taxon>Geodermatophilus</taxon>
    </lineage>
</organism>
<evidence type="ECO:0000313" key="4">
    <source>
        <dbReference type="EMBL" id="PRY37177.1"/>
    </source>
</evidence>
<name>A0A2T0SUT3_9ACTN</name>
<evidence type="ECO:0000313" key="5">
    <source>
        <dbReference type="Proteomes" id="UP000239210"/>
    </source>
</evidence>
<protein>
    <recommendedName>
        <fullName evidence="6">Phage resistance protein</fullName>
    </recommendedName>
</protein>
<dbReference type="InterPro" id="IPR058748">
    <property type="entry name" value="PglY_5th"/>
</dbReference>
<gene>
    <name evidence="4" type="ORF">LY71_12442</name>
</gene>
<accession>A0A2T0SUT3</accession>
<dbReference type="EMBL" id="PVTG01000024">
    <property type="protein sequence ID" value="PRY37177.1"/>
    <property type="molecule type" value="Genomic_DNA"/>
</dbReference>
<feature type="domain" description="ATPase PglY 5th" evidence="2">
    <location>
        <begin position="855"/>
        <end position="962"/>
    </location>
</feature>
<dbReference type="InterPro" id="IPR058747">
    <property type="entry name" value="PglY_C"/>
</dbReference>
<comment type="caution">
    <text evidence="4">The sequence shown here is derived from an EMBL/GenBank/DDBJ whole genome shotgun (WGS) entry which is preliminary data.</text>
</comment>
<evidence type="ECO:0000259" key="3">
    <source>
        <dbReference type="Pfam" id="PF26382"/>
    </source>
</evidence>
<proteinExistence type="predicted"/>
<dbReference type="RefSeq" id="WP_106281978.1">
    <property type="nucleotide sequence ID" value="NZ_PVTG01000024.1"/>
</dbReference>
<reference evidence="4 5" key="1">
    <citation type="submission" date="2018-03" db="EMBL/GenBank/DDBJ databases">
        <title>Genomic Encyclopedia of Archaeal and Bacterial Type Strains, Phase II (KMG-II): from individual species to whole genera.</title>
        <authorList>
            <person name="Goeker M."/>
        </authorList>
    </citation>
    <scope>NUCLEOTIDE SEQUENCE [LARGE SCALE GENOMIC DNA]</scope>
    <source>
        <strain evidence="4 5">DSM 45416</strain>
    </source>
</reference>
<evidence type="ECO:0000259" key="2">
    <source>
        <dbReference type="Pfam" id="PF26381"/>
    </source>
</evidence>